<organism evidence="2 3">
    <name type="scientific">Lymnaea stagnalis</name>
    <name type="common">Great pond snail</name>
    <name type="synonym">Helix stagnalis</name>
    <dbReference type="NCBI Taxonomy" id="6523"/>
    <lineage>
        <taxon>Eukaryota</taxon>
        <taxon>Metazoa</taxon>
        <taxon>Spiralia</taxon>
        <taxon>Lophotrochozoa</taxon>
        <taxon>Mollusca</taxon>
        <taxon>Gastropoda</taxon>
        <taxon>Heterobranchia</taxon>
        <taxon>Euthyneura</taxon>
        <taxon>Panpulmonata</taxon>
        <taxon>Hygrophila</taxon>
        <taxon>Lymnaeoidea</taxon>
        <taxon>Lymnaeidae</taxon>
        <taxon>Lymnaea</taxon>
    </lineage>
</organism>
<dbReference type="EMBL" id="CAXITT010000025">
    <property type="protein sequence ID" value="CAL1527986.1"/>
    <property type="molecule type" value="Genomic_DNA"/>
</dbReference>
<dbReference type="AlphaFoldDB" id="A0AAV2H2W0"/>
<keyword evidence="3" id="KW-1185">Reference proteome</keyword>
<gene>
    <name evidence="2" type="ORF">GSLYS_00002156001</name>
</gene>
<dbReference type="SUPFAM" id="SSF51197">
    <property type="entry name" value="Clavaminate synthase-like"/>
    <property type="match status" value="1"/>
</dbReference>
<evidence type="ECO:0000313" key="3">
    <source>
        <dbReference type="Proteomes" id="UP001497497"/>
    </source>
</evidence>
<name>A0AAV2H2W0_LYMST</name>
<evidence type="ECO:0000313" key="2">
    <source>
        <dbReference type="EMBL" id="CAL1527986.1"/>
    </source>
</evidence>
<dbReference type="Pfam" id="PF05721">
    <property type="entry name" value="PhyH"/>
    <property type="match status" value="1"/>
</dbReference>
<reference evidence="2 3" key="1">
    <citation type="submission" date="2024-04" db="EMBL/GenBank/DDBJ databases">
        <authorList>
            <consortium name="Genoscope - CEA"/>
            <person name="William W."/>
        </authorList>
    </citation>
    <scope>NUCLEOTIDE SEQUENCE [LARGE SCALE GENOMIC DNA]</scope>
</reference>
<accession>A0AAV2H2W0</accession>
<dbReference type="Gene3D" id="2.60.120.620">
    <property type="entry name" value="q2cbj1_9rhob like domain"/>
    <property type="match status" value="2"/>
</dbReference>
<proteinExistence type="predicted"/>
<sequence length="338" mass="38867">GFLLVPKFFTEEELEPCKKSIEDQVDILAQKLYDGGKIKNLYKQHGLFNRLTHIEDEFPGANIILHKTRKISAAFQNLWSNERLLNVVEQLIGPEIMGHPVWNLRTKTPQSEATTVPWHQDSVYLDNDSYNVLQATAWIPFLDTNEQNGCMEVIFVDLLHRLSLICFQVISGGHLAGEIVRHTCCWGDTWYIETDIKDAEEKLNVDFVTDKVLCPVPYGGMLLINNMIPHRSLNNVSDDIRWSVDLRWQNPEKAIGFYGIKDGILMRSEKNPLKEIDWDTFNSVDRYKGAVKESTGDVKEDPFDTVNVGPWMLKWEITHPNRHTAKLSSKLKADWNMA</sequence>
<feature type="non-terminal residue" evidence="2">
    <location>
        <position position="1"/>
    </location>
</feature>
<evidence type="ECO:0000256" key="1">
    <source>
        <dbReference type="ARBA" id="ARBA00001962"/>
    </source>
</evidence>
<dbReference type="Proteomes" id="UP001497497">
    <property type="component" value="Unassembled WGS sequence"/>
</dbReference>
<dbReference type="PANTHER" id="PTHR20883:SF14">
    <property type="entry name" value="PHYTANOYL-COA DIOXYGENASE"/>
    <property type="match status" value="1"/>
</dbReference>
<dbReference type="InterPro" id="IPR008775">
    <property type="entry name" value="Phytyl_CoA_dOase-like"/>
</dbReference>
<comment type="cofactor">
    <cofactor evidence="1">
        <name>Fe cation</name>
        <dbReference type="ChEBI" id="CHEBI:24875"/>
    </cofactor>
</comment>
<protein>
    <submittedName>
        <fullName evidence="2">Uncharacterized protein</fullName>
    </submittedName>
</protein>
<comment type="caution">
    <text evidence="2">The sequence shown here is derived from an EMBL/GenBank/DDBJ whole genome shotgun (WGS) entry which is preliminary data.</text>
</comment>
<dbReference type="PANTHER" id="PTHR20883">
    <property type="entry name" value="PHYTANOYL-COA DIOXYGENASE DOMAIN CONTAINING 1"/>
    <property type="match status" value="1"/>
</dbReference>